<dbReference type="EMBL" id="CP072384">
    <property type="protein sequence ID" value="QUC08910.1"/>
    <property type="molecule type" value="Genomic_DNA"/>
</dbReference>
<keyword evidence="3" id="KW-1185">Reference proteome</keyword>
<dbReference type="RefSeq" id="WP_212325634.1">
    <property type="nucleotide sequence ID" value="NZ_AP024463.1"/>
</dbReference>
<sequence>MSLGTLSIIAVLDVETITMGPDIRHFPQDNPIPGVSDFPLKNQTGFKNIWFPVGQQIHIFLDWVIGSIVRDGCHLTAKNLNRTLKANQKRHQARTHTSHDALPPNFNSSSPPVRG</sequence>
<feature type="region of interest" description="Disordered" evidence="1">
    <location>
        <begin position="85"/>
        <end position="115"/>
    </location>
</feature>
<accession>A0ABX7Y7U4</accession>
<feature type="compositionally biased region" description="Polar residues" evidence="1">
    <location>
        <begin position="105"/>
        <end position="115"/>
    </location>
</feature>
<proteinExistence type="predicted"/>
<name>A0ABX7Y7U4_9ACTN</name>
<evidence type="ECO:0000313" key="2">
    <source>
        <dbReference type="EMBL" id="QUC08910.1"/>
    </source>
</evidence>
<gene>
    <name evidence="2" type="ORF">J5A65_04035</name>
</gene>
<protein>
    <submittedName>
        <fullName evidence="2">Uncharacterized protein</fullName>
    </submittedName>
</protein>
<evidence type="ECO:0000256" key="1">
    <source>
        <dbReference type="SAM" id="MobiDB-lite"/>
    </source>
</evidence>
<dbReference type="Proteomes" id="UP000678513">
    <property type="component" value="Chromosome"/>
</dbReference>
<feature type="compositionally biased region" description="Basic residues" evidence="1">
    <location>
        <begin position="87"/>
        <end position="96"/>
    </location>
</feature>
<organism evidence="2 3">
    <name type="scientific">Arachnia rubra</name>
    <dbReference type="NCBI Taxonomy" id="1547448"/>
    <lineage>
        <taxon>Bacteria</taxon>
        <taxon>Bacillati</taxon>
        <taxon>Actinomycetota</taxon>
        <taxon>Actinomycetes</taxon>
        <taxon>Propionibacteriales</taxon>
        <taxon>Propionibacteriaceae</taxon>
        <taxon>Arachnia</taxon>
    </lineage>
</organism>
<evidence type="ECO:0000313" key="3">
    <source>
        <dbReference type="Proteomes" id="UP000678513"/>
    </source>
</evidence>
<reference evidence="2 3" key="1">
    <citation type="submission" date="2021-03" db="EMBL/GenBank/DDBJ databases">
        <title>Human Oral Microbial Genomes.</title>
        <authorList>
            <person name="Johnston C.D."/>
            <person name="Chen T."/>
            <person name="Dewhirst F.E."/>
        </authorList>
    </citation>
    <scope>NUCLEOTIDE SEQUENCE [LARGE SCALE GENOMIC DNA]</scope>
    <source>
        <strain evidence="2 3">DSMZ 100122</strain>
    </source>
</reference>